<feature type="transmembrane region" description="Helical" evidence="2">
    <location>
        <begin position="226"/>
        <end position="253"/>
    </location>
</feature>
<feature type="transmembrane region" description="Helical" evidence="2">
    <location>
        <begin position="75"/>
        <end position="95"/>
    </location>
</feature>
<evidence type="ECO:0008006" key="4">
    <source>
        <dbReference type="Google" id="ProtNLM"/>
    </source>
</evidence>
<keyword evidence="2" id="KW-0812">Transmembrane</keyword>
<keyword evidence="2" id="KW-1133">Transmembrane helix</keyword>
<evidence type="ECO:0000256" key="2">
    <source>
        <dbReference type="SAM" id="Phobius"/>
    </source>
</evidence>
<evidence type="ECO:0000313" key="3">
    <source>
        <dbReference type="EMBL" id="CAA9391820.1"/>
    </source>
</evidence>
<name>A0A6J4NLU6_9ACTN</name>
<organism evidence="3">
    <name type="scientific">uncultured Nocardioidaceae bacterium</name>
    <dbReference type="NCBI Taxonomy" id="253824"/>
    <lineage>
        <taxon>Bacteria</taxon>
        <taxon>Bacillati</taxon>
        <taxon>Actinomycetota</taxon>
        <taxon>Actinomycetes</taxon>
        <taxon>Propionibacteriales</taxon>
        <taxon>Nocardioidaceae</taxon>
        <taxon>environmental samples</taxon>
    </lineage>
</organism>
<evidence type="ECO:0000256" key="1">
    <source>
        <dbReference type="SAM" id="MobiDB-lite"/>
    </source>
</evidence>
<dbReference type="EMBL" id="CADCUK010000187">
    <property type="protein sequence ID" value="CAA9391820.1"/>
    <property type="molecule type" value="Genomic_DNA"/>
</dbReference>
<sequence length="379" mass="41319">MPAYSAPPGERPDAVTDTEHWFVKHGLPYFVPAERTAARDALRPRRTVPLVVGVGLAAVALAVLLAWLLEDFTVGPAALTFVGLAAGLAYAVTALRARPIVTWSAQRTLGSLRQLLPTVTRALPLLIVFITFLFINAEVWHVSSYLDGGVLWLVVLLFLGMGIGFFLVRLPEEIDRADDELDDARIVTVTGDTPVAAEAARLAERRPGALTKEIVISRFERVNLTVALVVIQLSQVLLVALTLLIFLMVFGIIAMQKEVVEVWIDGQETTTFPGLDNLSVELFQVSVFLSAFSALYISVTAATDDTYRSQFFSDVMREMERAIAVRAAYNAVRLDRGDVLEDDPAATPVEPLGRSAGPAAPDADPTMPLKSVPEERDRP</sequence>
<keyword evidence="2" id="KW-0472">Membrane</keyword>
<feature type="transmembrane region" description="Helical" evidence="2">
    <location>
        <begin position="115"/>
        <end position="137"/>
    </location>
</feature>
<reference evidence="3" key="1">
    <citation type="submission" date="2020-02" db="EMBL/GenBank/DDBJ databases">
        <authorList>
            <person name="Meier V. D."/>
        </authorList>
    </citation>
    <scope>NUCLEOTIDE SEQUENCE</scope>
    <source>
        <strain evidence="3">AVDCRST_MAG47</strain>
    </source>
</reference>
<gene>
    <name evidence="3" type="ORF">AVDCRST_MAG47-2876</name>
</gene>
<accession>A0A6J4NLU6</accession>
<proteinExistence type="predicted"/>
<feature type="transmembrane region" description="Helical" evidence="2">
    <location>
        <begin position="48"/>
        <end position="69"/>
    </location>
</feature>
<feature type="transmembrane region" description="Helical" evidence="2">
    <location>
        <begin position="149"/>
        <end position="168"/>
    </location>
</feature>
<feature type="region of interest" description="Disordered" evidence="1">
    <location>
        <begin position="341"/>
        <end position="379"/>
    </location>
</feature>
<protein>
    <recommendedName>
        <fullName evidence="4">Integral membrane protein</fullName>
    </recommendedName>
</protein>
<feature type="transmembrane region" description="Helical" evidence="2">
    <location>
        <begin position="282"/>
        <end position="302"/>
    </location>
</feature>
<dbReference type="AlphaFoldDB" id="A0A6J4NLU6"/>